<dbReference type="Pfam" id="PF08241">
    <property type="entry name" value="Methyltransf_11"/>
    <property type="match status" value="1"/>
</dbReference>
<dbReference type="STRING" id="454006.SAMN05421825_3136"/>
<dbReference type="InterPro" id="IPR029063">
    <property type="entry name" value="SAM-dependent_MTases_sf"/>
</dbReference>
<dbReference type="Gene3D" id="3.40.50.150">
    <property type="entry name" value="Vaccinia Virus protein VP39"/>
    <property type="match status" value="1"/>
</dbReference>
<keyword evidence="3" id="KW-1185">Reference proteome</keyword>
<gene>
    <name evidence="2" type="ORF">SAMN05421825_3136</name>
</gene>
<dbReference type="InterPro" id="IPR013216">
    <property type="entry name" value="Methyltransf_11"/>
</dbReference>
<keyword evidence="2" id="KW-0489">Methyltransferase</keyword>
<organism evidence="2 3">
    <name type="scientific">Epilithonimonas hungarica</name>
    <dbReference type="NCBI Taxonomy" id="454006"/>
    <lineage>
        <taxon>Bacteria</taxon>
        <taxon>Pseudomonadati</taxon>
        <taxon>Bacteroidota</taxon>
        <taxon>Flavobacteriia</taxon>
        <taxon>Flavobacteriales</taxon>
        <taxon>Weeksellaceae</taxon>
        <taxon>Chryseobacterium group</taxon>
        <taxon>Epilithonimonas</taxon>
    </lineage>
</organism>
<evidence type="ECO:0000313" key="3">
    <source>
        <dbReference type="Proteomes" id="UP000199203"/>
    </source>
</evidence>
<dbReference type="Proteomes" id="UP000199203">
    <property type="component" value="Unassembled WGS sequence"/>
</dbReference>
<keyword evidence="2" id="KW-0808">Transferase</keyword>
<dbReference type="OrthoDB" id="9804312at2"/>
<feature type="domain" description="Methyltransferase type 11" evidence="1">
    <location>
        <begin position="44"/>
        <end position="134"/>
    </location>
</feature>
<proteinExistence type="predicted"/>
<dbReference type="GO" id="GO:0032259">
    <property type="term" value="P:methylation"/>
    <property type="evidence" value="ECO:0007669"/>
    <property type="project" value="UniProtKB-KW"/>
</dbReference>
<accession>A0A1G7TJR8</accession>
<dbReference type="RefSeq" id="WP_089874384.1">
    <property type="nucleotide sequence ID" value="NZ_FNBH01000004.1"/>
</dbReference>
<dbReference type="EMBL" id="FNBH01000004">
    <property type="protein sequence ID" value="SDG35576.1"/>
    <property type="molecule type" value="Genomic_DNA"/>
</dbReference>
<dbReference type="GO" id="GO:0008168">
    <property type="term" value="F:methyltransferase activity"/>
    <property type="evidence" value="ECO:0007669"/>
    <property type="project" value="UniProtKB-KW"/>
</dbReference>
<evidence type="ECO:0000259" key="1">
    <source>
        <dbReference type="Pfam" id="PF08241"/>
    </source>
</evidence>
<reference evidence="3" key="1">
    <citation type="submission" date="2016-10" db="EMBL/GenBank/DDBJ databases">
        <authorList>
            <person name="Varghese N."/>
            <person name="Submissions S."/>
        </authorList>
    </citation>
    <scope>NUCLEOTIDE SEQUENCE [LARGE SCALE GENOMIC DNA]</scope>
    <source>
        <strain evidence="3">DSM 19684</strain>
    </source>
</reference>
<dbReference type="AlphaFoldDB" id="A0A1G7TJR8"/>
<protein>
    <submittedName>
        <fullName evidence="2">Methyltransferase domain-containing protein</fullName>
    </submittedName>
</protein>
<sequence length="205" mass="23787">MYQKNFWNDRYSQEEFTYGKLPNEYLKEKLDTLKSGKILFPAEGEGRNAVYAAIKGWESKAFDQSEEGKKKALLWAGENNTEIFYTVSNVENIEYPNSSFDPLAMIYAHFPGGHRRDFHQKLSRFIKPGGYLILEGFSKLQQEFQQRNLQSGGPRDSEMLYDLEELKKDFENFEIKEAVVKTIVLNEGDYHKGEASVVRIFAVKK</sequence>
<evidence type="ECO:0000313" key="2">
    <source>
        <dbReference type="EMBL" id="SDG35576.1"/>
    </source>
</evidence>
<name>A0A1G7TJR8_9FLAO</name>
<dbReference type="SUPFAM" id="SSF53335">
    <property type="entry name" value="S-adenosyl-L-methionine-dependent methyltransferases"/>
    <property type="match status" value="1"/>
</dbReference>